<proteinExistence type="predicted"/>
<organism evidence="3 4">
    <name type="scientific">Mobilicoccus caccae</name>
    <dbReference type="NCBI Taxonomy" id="1859295"/>
    <lineage>
        <taxon>Bacteria</taxon>
        <taxon>Bacillati</taxon>
        <taxon>Actinomycetota</taxon>
        <taxon>Actinomycetes</taxon>
        <taxon>Micrococcales</taxon>
        <taxon>Dermatophilaceae</taxon>
        <taxon>Mobilicoccus</taxon>
    </lineage>
</organism>
<evidence type="ECO:0000256" key="1">
    <source>
        <dbReference type="ARBA" id="ARBA00022737"/>
    </source>
</evidence>
<dbReference type="RefSeq" id="WP_284305053.1">
    <property type="nucleotide sequence ID" value="NZ_BSUO01000001.1"/>
</dbReference>
<feature type="domain" description="PRD" evidence="2">
    <location>
        <begin position="58"/>
        <end position="168"/>
    </location>
</feature>
<protein>
    <submittedName>
        <fullName evidence="3">Transcription antiterminator BglG</fullName>
    </submittedName>
</protein>
<dbReference type="InterPro" id="IPR036634">
    <property type="entry name" value="PRD_sf"/>
</dbReference>
<dbReference type="InterPro" id="IPR011608">
    <property type="entry name" value="PRD"/>
</dbReference>
<dbReference type="PANTHER" id="PTHR30185:SF15">
    <property type="entry name" value="CRYPTIC BETA-GLUCOSIDE BGL OPERON ANTITERMINATOR"/>
    <property type="match status" value="1"/>
</dbReference>
<gene>
    <name evidence="3" type="ORF">GCM10025883_35530</name>
</gene>
<feature type="domain" description="PRD" evidence="2">
    <location>
        <begin position="169"/>
        <end position="275"/>
    </location>
</feature>
<dbReference type="InterPro" id="IPR004341">
    <property type="entry name" value="CAT_RNA-bd_dom"/>
</dbReference>
<keyword evidence="1" id="KW-0677">Repeat</keyword>
<dbReference type="SMART" id="SM01061">
    <property type="entry name" value="CAT_RBD"/>
    <property type="match status" value="1"/>
</dbReference>
<dbReference type="Pfam" id="PF00874">
    <property type="entry name" value="PRD"/>
    <property type="match status" value="2"/>
</dbReference>
<evidence type="ECO:0000313" key="4">
    <source>
        <dbReference type="Proteomes" id="UP001157126"/>
    </source>
</evidence>
<dbReference type="EMBL" id="BSUO01000001">
    <property type="protein sequence ID" value="GMA41508.1"/>
    <property type="molecule type" value="Genomic_DNA"/>
</dbReference>
<dbReference type="Gene3D" id="2.30.24.10">
    <property type="entry name" value="CAT RNA-binding domain"/>
    <property type="match status" value="1"/>
</dbReference>
<dbReference type="Pfam" id="PF03123">
    <property type="entry name" value="CAT_RBD"/>
    <property type="match status" value="1"/>
</dbReference>
<dbReference type="InterPro" id="IPR050661">
    <property type="entry name" value="BglG_antiterminators"/>
</dbReference>
<evidence type="ECO:0000313" key="3">
    <source>
        <dbReference type="EMBL" id="GMA41508.1"/>
    </source>
</evidence>
<reference evidence="4" key="1">
    <citation type="journal article" date="2019" name="Int. J. Syst. Evol. Microbiol.">
        <title>The Global Catalogue of Microorganisms (GCM) 10K type strain sequencing project: providing services to taxonomists for standard genome sequencing and annotation.</title>
        <authorList>
            <consortium name="The Broad Institute Genomics Platform"/>
            <consortium name="The Broad Institute Genome Sequencing Center for Infectious Disease"/>
            <person name="Wu L."/>
            <person name="Ma J."/>
        </authorList>
    </citation>
    <scope>NUCLEOTIDE SEQUENCE [LARGE SCALE GENOMIC DNA]</scope>
    <source>
        <strain evidence="4">NBRC 113072</strain>
    </source>
</reference>
<keyword evidence="4" id="KW-1185">Reference proteome</keyword>
<dbReference type="Gene3D" id="1.10.1790.10">
    <property type="entry name" value="PRD domain"/>
    <property type="match status" value="2"/>
</dbReference>
<evidence type="ECO:0000259" key="2">
    <source>
        <dbReference type="PROSITE" id="PS51372"/>
    </source>
</evidence>
<comment type="caution">
    <text evidence="3">The sequence shown here is derived from an EMBL/GenBank/DDBJ whole genome shotgun (WGS) entry which is preliminary data.</text>
</comment>
<dbReference type="PANTHER" id="PTHR30185">
    <property type="entry name" value="CRYPTIC BETA-GLUCOSIDE BGL OPERON ANTITERMINATOR"/>
    <property type="match status" value="1"/>
</dbReference>
<dbReference type="SUPFAM" id="SSF50151">
    <property type="entry name" value="SacY-like RNA-binding domain"/>
    <property type="match status" value="1"/>
</dbReference>
<dbReference type="Proteomes" id="UP001157126">
    <property type="component" value="Unassembled WGS sequence"/>
</dbReference>
<dbReference type="PROSITE" id="PS51372">
    <property type="entry name" value="PRD_2"/>
    <property type="match status" value="2"/>
</dbReference>
<accession>A0ABQ6IXV1</accession>
<sequence length="275" mass="29946">MKILRVFNNNVVLARGGDGGEVVLTGRGLGFQKKPGQDVDPSRVARTFAPTDGRDADHTGQLLAAIPTEFLEIAEQAMLAVGLGREENPATLVALADHLSFAATRVREGIVIDHPLQGEVEHLYPEEYAAAGAILAHVNERIDVTLPPEEAVPIAMHLVNASFATGDLSQTYAMTDILQQLFEVIEQTYGRTFDTHTVNAARFITHLRYFFVRVKSGRQLEEGHAAMLATFTGAYPEAARCAARLATVLELRLGERVTADEVAYLTMHVARLTGD</sequence>
<dbReference type="InterPro" id="IPR036650">
    <property type="entry name" value="CAT_RNA-bd_dom_sf"/>
</dbReference>
<dbReference type="SUPFAM" id="SSF63520">
    <property type="entry name" value="PTS-regulatory domain, PRD"/>
    <property type="match status" value="2"/>
</dbReference>
<name>A0ABQ6IXV1_9MICO</name>